<gene>
    <name evidence="4" type="primary">napD</name>
    <name evidence="5" type="ORF">CDV25_02580</name>
</gene>
<organism evidence="5 6">
    <name type="scientific">Helicobacter apodemus</name>
    <dbReference type="NCBI Taxonomy" id="135569"/>
    <lineage>
        <taxon>Bacteria</taxon>
        <taxon>Pseudomonadati</taxon>
        <taxon>Campylobacterota</taxon>
        <taxon>Epsilonproteobacteria</taxon>
        <taxon>Campylobacterales</taxon>
        <taxon>Helicobacteraceae</taxon>
        <taxon>Helicobacter</taxon>
    </lineage>
</organism>
<dbReference type="GO" id="GO:0005048">
    <property type="term" value="F:signal sequence binding"/>
    <property type="evidence" value="ECO:0007669"/>
    <property type="project" value="UniProtKB-UniRule"/>
</dbReference>
<protein>
    <recommendedName>
        <fullName evidence="4">Chaperone NapD</fullName>
    </recommendedName>
    <alternativeName>
        <fullName evidence="4">NapA signal peptide-binding chaperone NapD</fullName>
    </alternativeName>
</protein>
<reference evidence="5 6" key="1">
    <citation type="submission" date="2017-06" db="EMBL/GenBank/DDBJ databases">
        <title>Complete genome of Helicobacter apodemus.</title>
        <authorList>
            <person name="Cho S."/>
        </authorList>
    </citation>
    <scope>NUCLEOTIDE SEQUENCE [LARGE SCALE GENOMIC DNA]</scope>
    <source>
        <strain evidence="6">SNUVETPUB-15-01</strain>
    </source>
</reference>
<keyword evidence="3 4" id="KW-0143">Chaperone</keyword>
<evidence type="ECO:0000256" key="3">
    <source>
        <dbReference type="ARBA" id="ARBA00023186"/>
    </source>
</evidence>
<dbReference type="Proteomes" id="UP000244890">
    <property type="component" value="Chromosome"/>
</dbReference>
<comment type="subcellular location">
    <subcellularLocation>
        <location evidence="1 4">Cytoplasm</location>
    </subcellularLocation>
</comment>
<evidence type="ECO:0000256" key="4">
    <source>
        <dbReference type="HAMAP-Rule" id="MF_02200"/>
    </source>
</evidence>
<proteinExistence type="inferred from homology"/>
<comment type="function">
    <text evidence="4">Chaperone for NapA, the catalytic subunit of the periplasmic nitrate reductase. It binds directly and specifically to the twin-arginine signal peptide of NapA, preventing premature interaction with the Tat translocase and premature export.</text>
</comment>
<dbReference type="KEGG" id="had:CDV25_02580"/>
<comment type="similarity">
    <text evidence="4">Belongs to the NapD family.</text>
</comment>
<evidence type="ECO:0000313" key="5">
    <source>
        <dbReference type="EMBL" id="AWI33768.1"/>
    </source>
</evidence>
<dbReference type="PANTHER" id="PTHR38603:SF1">
    <property type="entry name" value="CHAPERONE NAPD"/>
    <property type="match status" value="1"/>
</dbReference>
<dbReference type="GO" id="GO:0005737">
    <property type="term" value="C:cytoplasm"/>
    <property type="evidence" value="ECO:0007669"/>
    <property type="project" value="UniProtKB-SubCell"/>
</dbReference>
<name>A0A2U8FCN9_9HELI</name>
<dbReference type="OrthoDB" id="1120071at2"/>
<keyword evidence="2 4" id="KW-0963">Cytoplasm</keyword>
<evidence type="ECO:0000256" key="2">
    <source>
        <dbReference type="ARBA" id="ARBA00022490"/>
    </source>
</evidence>
<dbReference type="Pfam" id="PF03927">
    <property type="entry name" value="NapD"/>
    <property type="match status" value="1"/>
</dbReference>
<comment type="subunit">
    <text evidence="4">Interacts with the cytoplasmic NapA precursor.</text>
</comment>
<evidence type="ECO:0000256" key="1">
    <source>
        <dbReference type="ARBA" id="ARBA00004496"/>
    </source>
</evidence>
<dbReference type="EMBL" id="CP021886">
    <property type="protein sequence ID" value="AWI33768.1"/>
    <property type="molecule type" value="Genomic_DNA"/>
</dbReference>
<dbReference type="RefSeq" id="WP_108910647.1">
    <property type="nucleotide sequence ID" value="NZ_CP021886.1"/>
</dbReference>
<dbReference type="InterPro" id="IPR005623">
    <property type="entry name" value="Chaperone_NapD_NO3_reduct"/>
</dbReference>
<dbReference type="AlphaFoldDB" id="A0A2U8FCN9"/>
<evidence type="ECO:0000313" key="6">
    <source>
        <dbReference type="Proteomes" id="UP000244890"/>
    </source>
</evidence>
<dbReference type="HAMAP" id="MF_02200">
    <property type="entry name" value="NapD"/>
    <property type="match status" value="1"/>
</dbReference>
<dbReference type="Gene3D" id="3.30.70.920">
    <property type="match status" value="1"/>
</dbReference>
<dbReference type="GO" id="GO:0051224">
    <property type="term" value="P:negative regulation of protein transport"/>
    <property type="evidence" value="ECO:0007669"/>
    <property type="project" value="UniProtKB-UniRule"/>
</dbReference>
<sequence>MEDFNVSSVVVMCQPEDIDRLWREMGQITNVECHYKEQSGKIIITIESENIDNEIKTLKRIEEIKGVMSAQMIYSYHSSELASMRDDIQKANSIPQILQDDTLQAQDITYAGDVESSLEAILKRK</sequence>
<dbReference type="PANTHER" id="PTHR38603">
    <property type="entry name" value="CHAPERONE NAPD"/>
    <property type="match status" value="1"/>
</dbReference>
<accession>A0A2U8FCN9</accession>